<accession>A0ACB9YGA4</accession>
<evidence type="ECO:0000313" key="1">
    <source>
        <dbReference type="EMBL" id="KAI4858503.1"/>
    </source>
</evidence>
<keyword evidence="2" id="KW-1185">Reference proteome</keyword>
<dbReference type="EMBL" id="MU393754">
    <property type="protein sequence ID" value="KAI4858503.1"/>
    <property type="molecule type" value="Genomic_DNA"/>
</dbReference>
<reference evidence="1 2" key="1">
    <citation type="journal article" date="2022" name="New Phytol.">
        <title>Ecological generalism drives hyperdiversity of secondary metabolite gene clusters in xylarialean endophytes.</title>
        <authorList>
            <person name="Franco M.E.E."/>
            <person name="Wisecaver J.H."/>
            <person name="Arnold A.E."/>
            <person name="Ju Y.M."/>
            <person name="Slot J.C."/>
            <person name="Ahrendt S."/>
            <person name="Moore L.P."/>
            <person name="Eastman K.E."/>
            <person name="Scott K."/>
            <person name="Konkel Z."/>
            <person name="Mondo S.J."/>
            <person name="Kuo A."/>
            <person name="Hayes R.D."/>
            <person name="Haridas S."/>
            <person name="Andreopoulos B."/>
            <person name="Riley R."/>
            <person name="LaButti K."/>
            <person name="Pangilinan J."/>
            <person name="Lipzen A."/>
            <person name="Amirebrahimi M."/>
            <person name="Yan J."/>
            <person name="Adam C."/>
            <person name="Keymanesh K."/>
            <person name="Ng V."/>
            <person name="Louie K."/>
            <person name="Northen T."/>
            <person name="Drula E."/>
            <person name="Henrissat B."/>
            <person name="Hsieh H.M."/>
            <person name="Youens-Clark K."/>
            <person name="Lutzoni F."/>
            <person name="Miadlikowska J."/>
            <person name="Eastwood D.C."/>
            <person name="Hamelin R.C."/>
            <person name="Grigoriev I.V."/>
            <person name="U'Ren J.M."/>
        </authorList>
    </citation>
    <scope>NUCLEOTIDE SEQUENCE [LARGE SCALE GENOMIC DNA]</scope>
    <source>
        <strain evidence="1 2">CBS 119005</strain>
    </source>
</reference>
<organism evidence="1 2">
    <name type="scientific">Hypoxylon rubiginosum</name>
    <dbReference type="NCBI Taxonomy" id="110542"/>
    <lineage>
        <taxon>Eukaryota</taxon>
        <taxon>Fungi</taxon>
        <taxon>Dikarya</taxon>
        <taxon>Ascomycota</taxon>
        <taxon>Pezizomycotina</taxon>
        <taxon>Sordariomycetes</taxon>
        <taxon>Xylariomycetidae</taxon>
        <taxon>Xylariales</taxon>
        <taxon>Hypoxylaceae</taxon>
        <taxon>Hypoxylon</taxon>
    </lineage>
</organism>
<sequence>MPRDKHRCSFNELPKLISSIKGILELKKDVQYEILWTELAKAGLPRAKTASRSRFPWWLGRIRLFSNLSSDHRDRYCRDFIAQFPRQSEGKEALSLLPCLVYYKLSLRTEAFNRDRDGNWFSWWQRPGIGLADEMLEEMKNQDAKDFQHEHDYLKPELPQIVVTPPQSSSRGRLSPVTGTIISHRTISSHTVIVADMVTSIIPDAIYTPLF</sequence>
<proteinExistence type="predicted"/>
<protein>
    <submittedName>
        <fullName evidence="1">Uncharacterized protein</fullName>
    </submittedName>
</protein>
<name>A0ACB9YGA4_9PEZI</name>
<comment type="caution">
    <text evidence="1">The sequence shown here is derived from an EMBL/GenBank/DDBJ whole genome shotgun (WGS) entry which is preliminary data.</text>
</comment>
<evidence type="ECO:0000313" key="2">
    <source>
        <dbReference type="Proteomes" id="UP001497700"/>
    </source>
</evidence>
<dbReference type="Proteomes" id="UP001497700">
    <property type="component" value="Unassembled WGS sequence"/>
</dbReference>
<gene>
    <name evidence="1" type="ORF">F4820DRAFT_454806</name>
</gene>